<feature type="signal peptide" evidence="16">
    <location>
        <begin position="1"/>
        <end position="16"/>
    </location>
</feature>
<comment type="subcellular location">
    <subcellularLocation>
        <location evidence="1">Cell membrane</location>
        <topology evidence="1">Lipid-anchor</topology>
        <topology evidence="1">GPI-anchor</topology>
    </subcellularLocation>
    <subcellularLocation>
        <location evidence="2">Secreted</location>
    </subcellularLocation>
</comment>
<evidence type="ECO:0000256" key="14">
    <source>
        <dbReference type="ARBA" id="ARBA00023288"/>
    </source>
</evidence>
<keyword evidence="6 15" id="KW-0349">Heme</keyword>
<dbReference type="RefSeq" id="XP_045952983.1">
    <property type="nucleotide sequence ID" value="XM_046108350.1"/>
</dbReference>
<reference evidence="18" key="1">
    <citation type="journal article" date="2021" name="Nat. Commun.">
        <title>Genetic determinants of endophytism in the Arabidopsis root mycobiome.</title>
        <authorList>
            <person name="Mesny F."/>
            <person name="Miyauchi S."/>
            <person name="Thiergart T."/>
            <person name="Pickel B."/>
            <person name="Atanasova L."/>
            <person name="Karlsson M."/>
            <person name="Huettel B."/>
            <person name="Barry K.W."/>
            <person name="Haridas S."/>
            <person name="Chen C."/>
            <person name="Bauer D."/>
            <person name="Andreopoulos W."/>
            <person name="Pangilinan J."/>
            <person name="LaButti K."/>
            <person name="Riley R."/>
            <person name="Lipzen A."/>
            <person name="Clum A."/>
            <person name="Drula E."/>
            <person name="Henrissat B."/>
            <person name="Kohler A."/>
            <person name="Grigoriev I.V."/>
            <person name="Martin F.M."/>
            <person name="Hacquard S."/>
        </authorList>
    </citation>
    <scope>NUCLEOTIDE SEQUENCE</scope>
    <source>
        <strain evidence="18">MPI-SDFR-AT-0073</strain>
    </source>
</reference>
<feature type="domain" description="CFEM" evidence="17">
    <location>
        <begin position="1"/>
        <end position="109"/>
    </location>
</feature>
<dbReference type="GeneID" id="70137241"/>
<evidence type="ECO:0000256" key="1">
    <source>
        <dbReference type="ARBA" id="ARBA00004609"/>
    </source>
</evidence>
<dbReference type="GO" id="GO:0046872">
    <property type="term" value="F:metal ion binding"/>
    <property type="evidence" value="ECO:0007669"/>
    <property type="project" value="UniProtKB-UniRule"/>
</dbReference>
<protein>
    <recommendedName>
        <fullName evidence="17">CFEM domain-containing protein</fullName>
    </recommendedName>
</protein>
<comment type="caution">
    <text evidence="18">The sequence shown here is derived from an EMBL/GenBank/DDBJ whole genome shotgun (WGS) entry which is preliminary data.</text>
</comment>
<evidence type="ECO:0000313" key="18">
    <source>
        <dbReference type="EMBL" id="KAH6646469.1"/>
    </source>
</evidence>
<keyword evidence="12 15" id="KW-1015">Disulfide bond</keyword>
<feature type="disulfide bond" evidence="15">
    <location>
        <begin position="49"/>
        <end position="82"/>
    </location>
</feature>
<name>A0A9P8RII0_9PEZI</name>
<dbReference type="GO" id="GO:0098552">
    <property type="term" value="C:side of membrane"/>
    <property type="evidence" value="ECO:0007669"/>
    <property type="project" value="UniProtKB-KW"/>
</dbReference>
<evidence type="ECO:0000256" key="10">
    <source>
        <dbReference type="ARBA" id="ARBA00023004"/>
    </source>
</evidence>
<feature type="disulfide bond" evidence="15">
    <location>
        <begin position="40"/>
        <end position="47"/>
    </location>
</feature>
<evidence type="ECO:0000256" key="15">
    <source>
        <dbReference type="PROSITE-ProRule" id="PRU01356"/>
    </source>
</evidence>
<dbReference type="GO" id="GO:0005886">
    <property type="term" value="C:plasma membrane"/>
    <property type="evidence" value="ECO:0007669"/>
    <property type="project" value="UniProtKB-SubCell"/>
</dbReference>
<organism evidence="18 19">
    <name type="scientific">Truncatella angustata</name>
    <dbReference type="NCBI Taxonomy" id="152316"/>
    <lineage>
        <taxon>Eukaryota</taxon>
        <taxon>Fungi</taxon>
        <taxon>Dikarya</taxon>
        <taxon>Ascomycota</taxon>
        <taxon>Pezizomycotina</taxon>
        <taxon>Sordariomycetes</taxon>
        <taxon>Xylariomycetidae</taxon>
        <taxon>Amphisphaeriales</taxon>
        <taxon>Sporocadaceae</taxon>
        <taxon>Truncatella</taxon>
    </lineage>
</organism>
<keyword evidence="4" id="KW-1003">Cell membrane</keyword>
<keyword evidence="7" id="KW-0336">GPI-anchor</keyword>
<comment type="similarity">
    <text evidence="3">Belongs to the RBT5 family.</text>
</comment>
<sequence length="171" mass="16515">MKVYVLYLSLMGLVASQSGLPQCARDCLAKFTSGASIGGCAQIDAKCICSQQAFLNDIACCLASVCSQSDQQAAVDYAVNLCAAQGVTVPSAVSCSSTSAGASTAITSSSGSSTIGAASNTAVTTAITSSTASAAGSSTTTTASQNIGKQGNGGSGTSGIIGGLLAVLALF</sequence>
<keyword evidence="8 15" id="KW-0479">Metal-binding</keyword>
<dbReference type="SMART" id="SM00747">
    <property type="entry name" value="CFEM"/>
    <property type="match status" value="1"/>
</dbReference>
<keyword evidence="9 16" id="KW-0732">Signal</keyword>
<accession>A0A9P8RII0</accession>
<comment type="caution">
    <text evidence="15">Lacks conserved residue(s) required for the propagation of feature annotation.</text>
</comment>
<evidence type="ECO:0000259" key="17">
    <source>
        <dbReference type="PROSITE" id="PS52012"/>
    </source>
</evidence>
<evidence type="ECO:0000256" key="8">
    <source>
        <dbReference type="ARBA" id="ARBA00022723"/>
    </source>
</evidence>
<dbReference type="InterPro" id="IPR051735">
    <property type="entry name" value="CFEM_domain"/>
</dbReference>
<dbReference type="PANTHER" id="PTHR37928:SF2">
    <property type="entry name" value="GPI ANCHORED CFEM DOMAIN PROTEIN (AFU_ORTHOLOGUE AFUA_6G10580)"/>
    <property type="match status" value="1"/>
</dbReference>
<proteinExistence type="inferred from homology"/>
<evidence type="ECO:0000256" key="7">
    <source>
        <dbReference type="ARBA" id="ARBA00022622"/>
    </source>
</evidence>
<dbReference type="AlphaFoldDB" id="A0A9P8RII0"/>
<evidence type="ECO:0000256" key="4">
    <source>
        <dbReference type="ARBA" id="ARBA00022475"/>
    </source>
</evidence>
<keyword evidence="10 15" id="KW-0408">Iron</keyword>
<feature type="binding site" description="axial binding residue" evidence="15">
    <location>
        <position position="44"/>
    </location>
    <ligand>
        <name>heme</name>
        <dbReference type="ChEBI" id="CHEBI:30413"/>
    </ligand>
    <ligandPart>
        <name>Fe</name>
        <dbReference type="ChEBI" id="CHEBI:18248"/>
    </ligandPart>
</feature>
<evidence type="ECO:0000256" key="12">
    <source>
        <dbReference type="ARBA" id="ARBA00023157"/>
    </source>
</evidence>
<evidence type="ECO:0000256" key="2">
    <source>
        <dbReference type="ARBA" id="ARBA00004613"/>
    </source>
</evidence>
<evidence type="ECO:0000313" key="19">
    <source>
        <dbReference type="Proteomes" id="UP000758603"/>
    </source>
</evidence>
<dbReference type="EMBL" id="JAGPXC010000010">
    <property type="protein sequence ID" value="KAH6646469.1"/>
    <property type="molecule type" value="Genomic_DNA"/>
</dbReference>
<gene>
    <name evidence="18" type="ORF">BKA67DRAFT_664306</name>
</gene>
<keyword evidence="11" id="KW-0472">Membrane</keyword>
<evidence type="ECO:0000256" key="9">
    <source>
        <dbReference type="ARBA" id="ARBA00022729"/>
    </source>
</evidence>
<keyword evidence="19" id="KW-1185">Reference proteome</keyword>
<dbReference type="PROSITE" id="PS52012">
    <property type="entry name" value="CFEM"/>
    <property type="match status" value="1"/>
</dbReference>
<keyword evidence="5" id="KW-0964">Secreted</keyword>
<keyword evidence="13" id="KW-0325">Glycoprotein</keyword>
<dbReference type="OrthoDB" id="3065412at2759"/>
<evidence type="ECO:0000256" key="3">
    <source>
        <dbReference type="ARBA" id="ARBA00010031"/>
    </source>
</evidence>
<dbReference type="Proteomes" id="UP000758603">
    <property type="component" value="Unassembled WGS sequence"/>
</dbReference>
<dbReference type="GO" id="GO:0005576">
    <property type="term" value="C:extracellular region"/>
    <property type="evidence" value="ECO:0007669"/>
    <property type="project" value="UniProtKB-SubCell"/>
</dbReference>
<dbReference type="InterPro" id="IPR008427">
    <property type="entry name" value="Extracellular_membr_CFEM_dom"/>
</dbReference>
<dbReference type="Pfam" id="PF05730">
    <property type="entry name" value="CFEM"/>
    <property type="match status" value="1"/>
</dbReference>
<evidence type="ECO:0000256" key="5">
    <source>
        <dbReference type="ARBA" id="ARBA00022525"/>
    </source>
</evidence>
<feature type="chain" id="PRO_5040245344" description="CFEM domain-containing protein" evidence="16">
    <location>
        <begin position="17"/>
        <end position="171"/>
    </location>
</feature>
<keyword evidence="14" id="KW-0449">Lipoprotein</keyword>
<evidence type="ECO:0000256" key="6">
    <source>
        <dbReference type="ARBA" id="ARBA00022617"/>
    </source>
</evidence>
<evidence type="ECO:0000256" key="11">
    <source>
        <dbReference type="ARBA" id="ARBA00023136"/>
    </source>
</evidence>
<evidence type="ECO:0000256" key="16">
    <source>
        <dbReference type="SAM" id="SignalP"/>
    </source>
</evidence>
<dbReference type="PANTHER" id="PTHR37928">
    <property type="entry name" value="CFEM DOMAIN PROTEIN (AFU_ORTHOLOGUE AFUA_6G14090)"/>
    <property type="match status" value="1"/>
</dbReference>
<evidence type="ECO:0000256" key="13">
    <source>
        <dbReference type="ARBA" id="ARBA00023180"/>
    </source>
</evidence>